<dbReference type="SUPFAM" id="SSF48576">
    <property type="entry name" value="Terpenoid synthases"/>
    <property type="match status" value="1"/>
</dbReference>
<dbReference type="Gene3D" id="1.10.600.10">
    <property type="entry name" value="Farnesyl Diphosphate Synthase"/>
    <property type="match status" value="1"/>
</dbReference>
<proteinExistence type="predicted"/>
<gene>
    <name evidence="4" type="ORF">OP10G_1131</name>
</gene>
<dbReference type="GO" id="GO:0004311">
    <property type="term" value="F:geranylgeranyl diphosphate synthase activity"/>
    <property type="evidence" value="ECO:0007669"/>
    <property type="project" value="InterPro"/>
</dbReference>
<dbReference type="InterPro" id="IPR008949">
    <property type="entry name" value="Isoprenoid_synthase_dom_sf"/>
</dbReference>
<dbReference type="InterPro" id="IPR033904">
    <property type="entry name" value="Trans_IPPS_HH"/>
</dbReference>
<comment type="pathway">
    <text evidence="1">Carotenoid biosynthesis.</text>
</comment>
<reference evidence="4 5" key="1">
    <citation type="journal article" date="2014" name="PLoS ONE">
        <title>The first complete genome sequence of the class fimbriimonadia in the phylum armatimonadetes.</title>
        <authorList>
            <person name="Hu Z.Y."/>
            <person name="Wang Y.Z."/>
            <person name="Im W.T."/>
            <person name="Wang S.Y."/>
            <person name="Zhao G.P."/>
            <person name="Zheng H.J."/>
            <person name="Quan Z.X."/>
        </authorList>
    </citation>
    <scope>NUCLEOTIDE SEQUENCE [LARGE SCALE GENOMIC DNA]</scope>
    <source>
        <strain evidence="4">Gsoil 348</strain>
    </source>
</reference>
<dbReference type="HOGENOM" id="CLU_037269_1_2_0"/>
<sequence>MHVGSSMESEPVETRPPSRFASPNDHAECRRLHRKFGTTYYFATRLFGRRTRERVNALYGFVRVPDEWVDNPVGGDIERRNRLEAYRSELIRALDGVCPTQPVLRAFCDVMHEVGMPLDEPLRFLDAMAQDLSISRYETYEDLRDYMRGSASAVGLMMCSVLEAGNNPAMLEAAVALGEAMQLTNFIRDVSEDYNRGRIYLPAEDMARFGVTEADLEPTPRFRELIRFEIERARNLYSQADVGIPLLPPRARKAVRLARILYSRILDRVEANGYDVFSARARTSKLEKLSVLIVEILR</sequence>
<dbReference type="EMBL" id="CP007139">
    <property type="protein sequence ID" value="AIE84499.1"/>
    <property type="molecule type" value="Genomic_DNA"/>
</dbReference>
<dbReference type="InterPro" id="IPR019845">
    <property type="entry name" value="Squalene/phytoene_synthase_CS"/>
</dbReference>
<dbReference type="GO" id="GO:0016117">
    <property type="term" value="P:carotenoid biosynthetic process"/>
    <property type="evidence" value="ECO:0007669"/>
    <property type="project" value="UniProtKB-ARBA"/>
</dbReference>
<evidence type="ECO:0000313" key="4">
    <source>
        <dbReference type="EMBL" id="AIE84499.1"/>
    </source>
</evidence>
<dbReference type="STRING" id="661478.OP10G_1131"/>
<dbReference type="InterPro" id="IPR002060">
    <property type="entry name" value="Squ/phyt_synthse"/>
</dbReference>
<protein>
    <submittedName>
        <fullName evidence="4">Phytoene synthase</fullName>
    </submittedName>
</protein>
<dbReference type="SFLD" id="SFLDG01018">
    <property type="entry name" value="Squalene/Phytoene_Synthase_Lik"/>
    <property type="match status" value="1"/>
</dbReference>
<feature type="region of interest" description="Disordered" evidence="3">
    <location>
        <begin position="1"/>
        <end position="25"/>
    </location>
</feature>
<name>A0A068NSB9_FIMGI</name>
<dbReference type="InterPro" id="IPR044843">
    <property type="entry name" value="Trans_IPPS_bact-type"/>
</dbReference>
<dbReference type="CDD" id="cd00683">
    <property type="entry name" value="Trans_IPPS_HH"/>
    <property type="match status" value="1"/>
</dbReference>
<dbReference type="RefSeq" id="WP_084178837.1">
    <property type="nucleotide sequence ID" value="NZ_CP007139.1"/>
</dbReference>
<dbReference type="KEGG" id="fgi:OP10G_1131"/>
<evidence type="ECO:0000256" key="2">
    <source>
        <dbReference type="ARBA" id="ARBA00022679"/>
    </source>
</evidence>
<keyword evidence="2" id="KW-0808">Transferase</keyword>
<dbReference type="Proteomes" id="UP000027982">
    <property type="component" value="Chromosome"/>
</dbReference>
<evidence type="ECO:0000313" key="5">
    <source>
        <dbReference type="Proteomes" id="UP000027982"/>
    </source>
</evidence>
<evidence type="ECO:0000256" key="3">
    <source>
        <dbReference type="SAM" id="MobiDB-lite"/>
    </source>
</evidence>
<organism evidence="4 5">
    <name type="scientific">Fimbriimonas ginsengisoli Gsoil 348</name>
    <dbReference type="NCBI Taxonomy" id="661478"/>
    <lineage>
        <taxon>Bacteria</taxon>
        <taxon>Bacillati</taxon>
        <taxon>Armatimonadota</taxon>
        <taxon>Fimbriimonadia</taxon>
        <taxon>Fimbriimonadales</taxon>
        <taxon>Fimbriimonadaceae</taxon>
        <taxon>Fimbriimonas</taxon>
    </lineage>
</organism>
<keyword evidence="5" id="KW-1185">Reference proteome</keyword>
<evidence type="ECO:0000256" key="1">
    <source>
        <dbReference type="ARBA" id="ARBA00004829"/>
    </source>
</evidence>
<dbReference type="GO" id="GO:0051996">
    <property type="term" value="F:squalene synthase [NAD(P)H] activity"/>
    <property type="evidence" value="ECO:0007669"/>
    <property type="project" value="InterPro"/>
</dbReference>
<dbReference type="SFLD" id="SFLDG01212">
    <property type="entry name" value="Phytoene_synthase_like"/>
    <property type="match status" value="1"/>
</dbReference>
<dbReference type="PROSITE" id="PS01044">
    <property type="entry name" value="SQUALEN_PHYTOEN_SYN_1"/>
    <property type="match status" value="1"/>
</dbReference>
<dbReference type="AlphaFoldDB" id="A0A068NSB9"/>
<dbReference type="OrthoDB" id="9787280at2"/>
<accession>A0A068NSB9</accession>
<dbReference type="PROSITE" id="PS01045">
    <property type="entry name" value="SQUALEN_PHYTOEN_SYN_2"/>
    <property type="match status" value="1"/>
</dbReference>
<dbReference type="PANTHER" id="PTHR31480">
    <property type="entry name" value="BIFUNCTIONAL LYCOPENE CYCLASE/PHYTOENE SYNTHASE"/>
    <property type="match status" value="1"/>
</dbReference>
<dbReference type="Pfam" id="PF00494">
    <property type="entry name" value="SQS_PSY"/>
    <property type="match status" value="1"/>
</dbReference>
<dbReference type="eggNOG" id="COG1562">
    <property type="taxonomic scope" value="Bacteria"/>
</dbReference>
<dbReference type="SFLD" id="SFLDS00005">
    <property type="entry name" value="Isoprenoid_Synthase_Type_I"/>
    <property type="match status" value="1"/>
</dbReference>